<organism evidence="1">
    <name type="scientific">marine sediment metagenome</name>
    <dbReference type="NCBI Taxonomy" id="412755"/>
    <lineage>
        <taxon>unclassified sequences</taxon>
        <taxon>metagenomes</taxon>
        <taxon>ecological metagenomes</taxon>
    </lineage>
</organism>
<reference evidence="1" key="1">
    <citation type="journal article" date="2014" name="Front. Microbiol.">
        <title>High frequency of phylogenetically diverse reductive dehalogenase-homologous genes in deep subseafloor sedimentary metagenomes.</title>
        <authorList>
            <person name="Kawai M."/>
            <person name="Futagami T."/>
            <person name="Toyoda A."/>
            <person name="Takaki Y."/>
            <person name="Nishi S."/>
            <person name="Hori S."/>
            <person name="Arai W."/>
            <person name="Tsubouchi T."/>
            <person name="Morono Y."/>
            <person name="Uchiyama I."/>
            <person name="Ito T."/>
            <person name="Fujiyama A."/>
            <person name="Inagaki F."/>
            <person name="Takami H."/>
        </authorList>
    </citation>
    <scope>NUCLEOTIDE SEQUENCE</scope>
    <source>
        <strain evidence="1">Expedition CK06-06</strain>
    </source>
</reference>
<comment type="caution">
    <text evidence="1">The sequence shown here is derived from an EMBL/GenBank/DDBJ whole genome shotgun (WGS) entry which is preliminary data.</text>
</comment>
<proteinExistence type="predicted"/>
<name>X1RMN5_9ZZZZ</name>
<dbReference type="EMBL" id="BARW01000024">
    <property type="protein sequence ID" value="GAI68241.1"/>
    <property type="molecule type" value="Genomic_DNA"/>
</dbReference>
<dbReference type="AlphaFoldDB" id="X1RMN5"/>
<accession>X1RMN5</accession>
<sequence length="55" mass="6342">MNGEIPKEPIPKKSVMVTVMFGIKDNQEAMVFKDKLDALVKDIDPKRYTFQINET</sequence>
<evidence type="ECO:0000313" key="1">
    <source>
        <dbReference type="EMBL" id="GAI68241.1"/>
    </source>
</evidence>
<protein>
    <submittedName>
        <fullName evidence="1">Uncharacterized protein</fullName>
    </submittedName>
</protein>
<gene>
    <name evidence="1" type="ORF">S12H4_00275</name>
</gene>